<gene>
    <name evidence="1" type="ORF">LX16_2286</name>
</gene>
<proteinExistence type="predicted"/>
<dbReference type="OrthoDB" id="3383660at2"/>
<dbReference type="RefSeq" id="WP_147137828.1">
    <property type="nucleotide sequence ID" value="NZ_BAABIJ010000002.1"/>
</dbReference>
<name>A0A562V107_9ACTN</name>
<dbReference type="AlphaFoldDB" id="A0A562V107"/>
<reference evidence="1 2" key="1">
    <citation type="journal article" date="2013" name="Stand. Genomic Sci.">
        <title>Genomic Encyclopedia of Type Strains, Phase I: The one thousand microbial genomes (KMG-I) project.</title>
        <authorList>
            <person name="Kyrpides N.C."/>
            <person name="Woyke T."/>
            <person name="Eisen J.A."/>
            <person name="Garrity G."/>
            <person name="Lilburn T.G."/>
            <person name="Beck B.J."/>
            <person name="Whitman W.B."/>
            <person name="Hugenholtz P."/>
            <person name="Klenk H.P."/>
        </authorList>
    </citation>
    <scope>NUCLEOTIDE SEQUENCE [LARGE SCALE GENOMIC DNA]</scope>
    <source>
        <strain evidence="1 2">DSM 45044</strain>
    </source>
</reference>
<dbReference type="EMBL" id="VLLL01000006">
    <property type="protein sequence ID" value="TWJ11561.1"/>
    <property type="molecule type" value="Genomic_DNA"/>
</dbReference>
<evidence type="ECO:0000313" key="1">
    <source>
        <dbReference type="EMBL" id="TWJ11561.1"/>
    </source>
</evidence>
<evidence type="ECO:0000313" key="2">
    <source>
        <dbReference type="Proteomes" id="UP000321617"/>
    </source>
</evidence>
<dbReference type="Proteomes" id="UP000321617">
    <property type="component" value="Unassembled WGS sequence"/>
</dbReference>
<sequence>MPHIELSLSAHDGEGAAATCRQWEAPVGGSADACLLLDAHGVIVASSPSCRAMLGLPDDVDRQRRQLVDGLLRLLGFSAGSSVLPQWEVERIPPLQALKTGALARGLLRVSADGAPRTLDAIATPLHGGTEVVGSLSFFRRC</sequence>
<accession>A0A562V107</accession>
<evidence type="ECO:0008006" key="3">
    <source>
        <dbReference type="Google" id="ProtNLM"/>
    </source>
</evidence>
<keyword evidence="2" id="KW-1185">Reference proteome</keyword>
<organism evidence="1 2">
    <name type="scientific">Stackebrandtia albiflava</name>
    <dbReference type="NCBI Taxonomy" id="406432"/>
    <lineage>
        <taxon>Bacteria</taxon>
        <taxon>Bacillati</taxon>
        <taxon>Actinomycetota</taxon>
        <taxon>Actinomycetes</taxon>
        <taxon>Glycomycetales</taxon>
        <taxon>Glycomycetaceae</taxon>
        <taxon>Stackebrandtia</taxon>
    </lineage>
</organism>
<comment type="caution">
    <text evidence="1">The sequence shown here is derived from an EMBL/GenBank/DDBJ whole genome shotgun (WGS) entry which is preliminary data.</text>
</comment>
<protein>
    <recommendedName>
        <fullName evidence="3">PAS domain-containing protein</fullName>
    </recommendedName>
</protein>